<dbReference type="Proteomes" id="UP000293331">
    <property type="component" value="Unassembled WGS sequence"/>
</dbReference>
<keyword evidence="1 2" id="KW-0597">Phosphoprotein</keyword>
<dbReference type="InterPro" id="IPR050595">
    <property type="entry name" value="Bact_response_regulator"/>
</dbReference>
<dbReference type="GO" id="GO:0000160">
    <property type="term" value="P:phosphorelay signal transduction system"/>
    <property type="evidence" value="ECO:0007669"/>
    <property type="project" value="InterPro"/>
</dbReference>
<dbReference type="InterPro" id="IPR011006">
    <property type="entry name" value="CheY-like_superfamily"/>
</dbReference>
<dbReference type="PANTHER" id="PTHR44591:SF3">
    <property type="entry name" value="RESPONSE REGULATORY DOMAIN-CONTAINING PROTEIN"/>
    <property type="match status" value="1"/>
</dbReference>
<dbReference type="EMBL" id="SEWG01000005">
    <property type="protein sequence ID" value="RYU89590.1"/>
    <property type="molecule type" value="Genomic_DNA"/>
</dbReference>
<evidence type="ECO:0000313" key="4">
    <source>
        <dbReference type="EMBL" id="RYU89590.1"/>
    </source>
</evidence>
<dbReference type="OrthoDB" id="5432534at2"/>
<dbReference type="InterPro" id="IPR001789">
    <property type="entry name" value="Sig_transdc_resp-reg_receiver"/>
</dbReference>
<organism evidence="4 5">
    <name type="scientific">Mucilaginibacter terrigena</name>
    <dbReference type="NCBI Taxonomy" id="2492395"/>
    <lineage>
        <taxon>Bacteria</taxon>
        <taxon>Pseudomonadati</taxon>
        <taxon>Bacteroidota</taxon>
        <taxon>Sphingobacteriia</taxon>
        <taxon>Sphingobacteriales</taxon>
        <taxon>Sphingobacteriaceae</taxon>
        <taxon>Mucilaginibacter</taxon>
    </lineage>
</organism>
<evidence type="ECO:0000259" key="3">
    <source>
        <dbReference type="PROSITE" id="PS50110"/>
    </source>
</evidence>
<comment type="caution">
    <text evidence="4">The sequence shown here is derived from an EMBL/GenBank/DDBJ whole genome shotgun (WGS) entry which is preliminary data.</text>
</comment>
<feature type="modified residue" description="4-aspartylphosphate" evidence="2">
    <location>
        <position position="55"/>
    </location>
</feature>
<evidence type="ECO:0000313" key="5">
    <source>
        <dbReference type="Proteomes" id="UP000293331"/>
    </source>
</evidence>
<feature type="domain" description="Response regulatory" evidence="3">
    <location>
        <begin position="6"/>
        <end position="121"/>
    </location>
</feature>
<dbReference type="PROSITE" id="PS50110">
    <property type="entry name" value="RESPONSE_REGULATORY"/>
    <property type="match status" value="1"/>
</dbReference>
<keyword evidence="5" id="KW-1185">Reference proteome</keyword>
<name>A0A4Q5LL64_9SPHI</name>
<reference evidence="4 5" key="1">
    <citation type="submission" date="2019-02" db="EMBL/GenBank/DDBJ databases">
        <title>Bacterial novel species Mucilaginibacter sp. 17JY9-4 isolated from soil.</title>
        <authorList>
            <person name="Jung H.-Y."/>
        </authorList>
    </citation>
    <scope>NUCLEOTIDE SEQUENCE [LARGE SCALE GENOMIC DNA]</scope>
    <source>
        <strain evidence="4 5">17JY9-4</strain>
    </source>
</reference>
<gene>
    <name evidence="4" type="ORF">EWM62_14850</name>
</gene>
<accession>A0A4Q5LL64</accession>
<dbReference type="AlphaFoldDB" id="A0A4Q5LL64"/>
<dbReference type="SUPFAM" id="SSF52172">
    <property type="entry name" value="CheY-like"/>
    <property type="match status" value="1"/>
</dbReference>
<evidence type="ECO:0000256" key="2">
    <source>
        <dbReference type="PROSITE-ProRule" id="PRU00169"/>
    </source>
</evidence>
<sequence length="123" mass="13904">MNNAKKILIVDDDHDIREIIRLILDMEGFEVSELDSGHEVDAEIERFRPDVILLDVMLGDMDGRDICKHLKDIAITCAIPIIMVSATHDRHTMSEKTCGADDYLAKPFDVNDLVDRVKKQIAA</sequence>
<dbReference type="RefSeq" id="WP_129877449.1">
    <property type="nucleotide sequence ID" value="NZ_SEWG01000005.1"/>
</dbReference>
<protein>
    <submittedName>
        <fullName evidence="4">Response regulator</fullName>
    </submittedName>
</protein>
<dbReference type="Pfam" id="PF00072">
    <property type="entry name" value="Response_reg"/>
    <property type="match status" value="1"/>
</dbReference>
<dbReference type="Gene3D" id="3.40.50.2300">
    <property type="match status" value="1"/>
</dbReference>
<proteinExistence type="predicted"/>
<dbReference type="SMART" id="SM00448">
    <property type="entry name" value="REC"/>
    <property type="match status" value="1"/>
</dbReference>
<dbReference type="PANTHER" id="PTHR44591">
    <property type="entry name" value="STRESS RESPONSE REGULATOR PROTEIN 1"/>
    <property type="match status" value="1"/>
</dbReference>
<evidence type="ECO:0000256" key="1">
    <source>
        <dbReference type="ARBA" id="ARBA00022553"/>
    </source>
</evidence>